<comment type="caution">
    <text evidence="9">The sequence shown here is derived from an EMBL/GenBank/DDBJ whole genome shotgun (WGS) entry which is preliminary data.</text>
</comment>
<keyword evidence="4 8" id="KW-1278">Translocase</keyword>
<protein>
    <recommendedName>
        <fullName evidence="8">Ion-translocating oxidoreductase complex subunit A</fullName>
        <ecNumber evidence="8">7.-.-.-</ecNumber>
    </recommendedName>
    <alternativeName>
        <fullName evidence="8">Rnf electron transport complex subunit A</fullName>
    </alternativeName>
</protein>
<feature type="transmembrane region" description="Helical" evidence="8">
    <location>
        <begin position="84"/>
        <end position="104"/>
    </location>
</feature>
<evidence type="ECO:0000313" key="10">
    <source>
        <dbReference type="Proteomes" id="UP000189681"/>
    </source>
</evidence>
<dbReference type="PANTHER" id="PTHR30335:SF0">
    <property type="entry name" value="ION-TRANSLOCATING OXIDOREDUCTASE COMPLEX SUBUNIT A"/>
    <property type="match status" value="1"/>
</dbReference>
<dbReference type="GO" id="GO:0012505">
    <property type="term" value="C:endomembrane system"/>
    <property type="evidence" value="ECO:0007669"/>
    <property type="project" value="UniProtKB-SubCell"/>
</dbReference>
<evidence type="ECO:0000256" key="5">
    <source>
        <dbReference type="ARBA" id="ARBA00022982"/>
    </source>
</evidence>
<evidence type="ECO:0000256" key="8">
    <source>
        <dbReference type="HAMAP-Rule" id="MF_00459"/>
    </source>
</evidence>
<dbReference type="AlphaFoldDB" id="A0A1V4AXU4"/>
<evidence type="ECO:0000256" key="2">
    <source>
        <dbReference type="ARBA" id="ARBA00022448"/>
    </source>
</evidence>
<reference evidence="9 10" key="1">
    <citation type="journal article" date="2017" name="Water Res.">
        <title>Discovery and metagenomic analysis of an anammox bacterial enrichment related to Candidatus "Brocadia caroliniensis" in a full-scale glycerol-fed nitritation-denitritation separate centrate treatment process.</title>
        <authorList>
            <person name="Park H."/>
            <person name="Brotto A.C."/>
            <person name="van Loosdrecht M.C."/>
            <person name="Chandran K."/>
        </authorList>
    </citation>
    <scope>NUCLEOTIDE SEQUENCE [LARGE SCALE GENOMIC DNA]</scope>
    <source>
        <strain evidence="9">26THWARD</strain>
    </source>
</reference>
<dbReference type="EMBL" id="AYTS01000006">
    <property type="protein sequence ID" value="OOP57942.1"/>
    <property type="molecule type" value="Genomic_DNA"/>
</dbReference>
<gene>
    <name evidence="8" type="primary">rnfA</name>
    <name evidence="9" type="ORF">AYP45_00605</name>
</gene>
<dbReference type="InterPro" id="IPR003667">
    <property type="entry name" value="NqrDE/RnfAE"/>
</dbReference>
<feature type="transmembrane region" description="Helical" evidence="8">
    <location>
        <begin position="6"/>
        <end position="32"/>
    </location>
</feature>
<comment type="subcellular location">
    <subcellularLocation>
        <location evidence="8">Cell membrane</location>
        <topology evidence="8">Multi-pass membrane protein</topology>
    </subcellularLocation>
    <subcellularLocation>
        <location evidence="1">Endomembrane system</location>
        <topology evidence="1">Multi-pass membrane protein</topology>
    </subcellularLocation>
</comment>
<dbReference type="STRING" id="1004156.AYP45_00605"/>
<dbReference type="InterPro" id="IPR011293">
    <property type="entry name" value="Ion_transpt_RnfA/RsxA"/>
</dbReference>
<feature type="transmembrane region" description="Helical" evidence="8">
    <location>
        <begin position="150"/>
        <end position="171"/>
    </location>
</feature>
<proteinExistence type="inferred from homology"/>
<dbReference type="NCBIfam" id="TIGR01943">
    <property type="entry name" value="rnfA"/>
    <property type="match status" value="1"/>
</dbReference>
<dbReference type="PIRSF" id="PIRSF006102">
    <property type="entry name" value="NQR_DE"/>
    <property type="match status" value="1"/>
</dbReference>
<dbReference type="HAMAP" id="MF_00459">
    <property type="entry name" value="RsxA_RnfA"/>
    <property type="match status" value="1"/>
</dbReference>
<feature type="transmembrane region" description="Helical" evidence="8">
    <location>
        <begin position="44"/>
        <end position="64"/>
    </location>
</feature>
<dbReference type="InterPro" id="IPR050133">
    <property type="entry name" value="NqrDE/RnfAE_oxidrdctase"/>
</dbReference>
<evidence type="ECO:0000256" key="3">
    <source>
        <dbReference type="ARBA" id="ARBA00022692"/>
    </source>
</evidence>
<name>A0A1V4AXU4_9BACT</name>
<evidence type="ECO:0000256" key="7">
    <source>
        <dbReference type="ARBA" id="ARBA00023136"/>
    </source>
</evidence>
<dbReference type="GO" id="GO:0022900">
    <property type="term" value="P:electron transport chain"/>
    <property type="evidence" value="ECO:0007669"/>
    <property type="project" value="UniProtKB-UniRule"/>
</dbReference>
<evidence type="ECO:0000256" key="6">
    <source>
        <dbReference type="ARBA" id="ARBA00022989"/>
    </source>
</evidence>
<dbReference type="EC" id="7.-.-.-" evidence="8"/>
<evidence type="ECO:0000256" key="4">
    <source>
        <dbReference type="ARBA" id="ARBA00022967"/>
    </source>
</evidence>
<accession>A0A1V4AXU4</accession>
<comment type="similarity">
    <text evidence="8">Belongs to the NqrDE/RnfAE family.</text>
</comment>
<keyword evidence="5 8" id="KW-0249">Electron transport</keyword>
<feature type="transmembrane region" description="Helical" evidence="8">
    <location>
        <begin position="192"/>
        <end position="211"/>
    </location>
</feature>
<evidence type="ECO:0000256" key="1">
    <source>
        <dbReference type="ARBA" id="ARBA00004127"/>
    </source>
</evidence>
<dbReference type="Pfam" id="PF02508">
    <property type="entry name" value="Rnf-Nqr"/>
    <property type="match status" value="1"/>
</dbReference>
<evidence type="ECO:0000313" key="9">
    <source>
        <dbReference type="EMBL" id="OOP57942.1"/>
    </source>
</evidence>
<sequence>MIKELALIIVSVVFVNNFVLSKFLGLCPFLGVSQKTSSAMGMGVAVTFVMTLSSAITWIVYNFILLPGDANIVAKVFPSIRELGLIEVLKTISYILVIATLVQLVEMMLRKMVPTLYESLGIYLPLITTNCAVLGVALLNTTDSPSHLGFLHATVQGFGAGIGFTVAMLLMSGIRERLALVNIPQPLRGIPIAFICTGLMALAFFGFSGMVQ</sequence>
<keyword evidence="8" id="KW-1003">Cell membrane</keyword>
<feature type="transmembrane region" description="Helical" evidence="8">
    <location>
        <begin position="116"/>
        <end position="138"/>
    </location>
</feature>
<comment type="subunit">
    <text evidence="8">The complex is composed of six subunits: RnfA, RnfB, RnfC, RnfD, RnfE and RnfG.</text>
</comment>
<keyword evidence="2 8" id="KW-0813">Transport</keyword>
<dbReference type="Proteomes" id="UP000189681">
    <property type="component" value="Unassembled WGS sequence"/>
</dbReference>
<dbReference type="PANTHER" id="PTHR30335">
    <property type="entry name" value="INTEGRAL MEMBRANE PROTEIN OF SOXR-REDUCING COMPLEX"/>
    <property type="match status" value="1"/>
</dbReference>
<organism evidence="9 10">
    <name type="scientific">Candidatus Brocadia carolinensis</name>
    <dbReference type="NCBI Taxonomy" id="1004156"/>
    <lineage>
        <taxon>Bacteria</taxon>
        <taxon>Pseudomonadati</taxon>
        <taxon>Planctomycetota</taxon>
        <taxon>Candidatus Brocadiia</taxon>
        <taxon>Candidatus Brocadiales</taxon>
        <taxon>Candidatus Brocadiaceae</taxon>
        <taxon>Candidatus Brocadia</taxon>
    </lineage>
</organism>
<keyword evidence="7 8" id="KW-0472">Membrane</keyword>
<keyword evidence="6 8" id="KW-1133">Transmembrane helix</keyword>
<keyword evidence="3 8" id="KW-0812">Transmembrane</keyword>
<comment type="function">
    <text evidence="8">Part of a membrane-bound complex that couples electron transfer with translocation of ions across the membrane.</text>
</comment>
<dbReference type="GO" id="GO:0005886">
    <property type="term" value="C:plasma membrane"/>
    <property type="evidence" value="ECO:0007669"/>
    <property type="project" value="UniProtKB-SubCell"/>
</dbReference>